<organism evidence="1 2">
    <name type="scientific">Oceanisphaera pacifica</name>
    <dbReference type="NCBI Taxonomy" id="2818389"/>
    <lineage>
        <taxon>Bacteria</taxon>
        <taxon>Pseudomonadati</taxon>
        <taxon>Pseudomonadota</taxon>
        <taxon>Gammaproteobacteria</taxon>
        <taxon>Aeromonadales</taxon>
        <taxon>Aeromonadaceae</taxon>
        <taxon>Oceanisphaera</taxon>
    </lineage>
</organism>
<dbReference type="InterPro" id="IPR003329">
    <property type="entry name" value="Cytidylyl_trans"/>
</dbReference>
<reference evidence="1 2" key="1">
    <citation type="submission" date="2021-03" db="EMBL/GenBank/DDBJ databases">
        <title>Oceanisphaera sp. nov., isolated from the intestine.</title>
        <authorList>
            <person name="Zhao L.-H."/>
            <person name="Shi L.-F."/>
        </authorList>
    </citation>
    <scope>NUCLEOTIDE SEQUENCE [LARGE SCALE GENOMIC DNA]</scope>
    <source>
        <strain evidence="1 2">DM8</strain>
    </source>
</reference>
<comment type="caution">
    <text evidence="1">The sequence shown here is derived from an EMBL/GenBank/DDBJ whole genome shotgun (WGS) entry which is preliminary data.</text>
</comment>
<accession>A0ABS3NHK4</accession>
<dbReference type="EMBL" id="JAGDFX010000009">
    <property type="protein sequence ID" value="MBO1519721.1"/>
    <property type="molecule type" value="Genomic_DNA"/>
</dbReference>
<dbReference type="CDD" id="cd02513">
    <property type="entry name" value="CMP-NeuAc_Synthase"/>
    <property type="match status" value="1"/>
</dbReference>
<dbReference type="PANTHER" id="PTHR21485">
    <property type="entry name" value="HAD SUPERFAMILY MEMBERS CMAS AND KDSC"/>
    <property type="match status" value="1"/>
</dbReference>
<dbReference type="Proteomes" id="UP000664882">
    <property type="component" value="Unassembled WGS sequence"/>
</dbReference>
<dbReference type="InterPro" id="IPR029044">
    <property type="entry name" value="Nucleotide-diphossugar_trans"/>
</dbReference>
<protein>
    <submittedName>
        <fullName evidence="1">Acylneuraminate cytidylyltransferase family protein</fullName>
    </submittedName>
</protein>
<dbReference type="InterPro" id="IPR050793">
    <property type="entry name" value="CMP-NeuNAc_synthase"/>
</dbReference>
<proteinExistence type="predicted"/>
<keyword evidence="1" id="KW-0808">Transferase</keyword>
<dbReference type="SUPFAM" id="SSF53448">
    <property type="entry name" value="Nucleotide-diphospho-sugar transferases"/>
    <property type="match status" value="1"/>
</dbReference>
<dbReference type="Gene3D" id="3.90.550.10">
    <property type="entry name" value="Spore Coat Polysaccharide Biosynthesis Protein SpsA, Chain A"/>
    <property type="match status" value="1"/>
</dbReference>
<sequence length="227" mass="25381">MNIAIIPARGGSKRLPGKNIKPLAGKPMIAWTIEAALDSGVFDHVFVSTDCENIAAMSMDFGAAVPFLRPQHLATDTATTNDVVTHLVEWFECEYKNDVSKIAILQPTSPLRSAQHIKEAVQLMKDKSARAIVSVCELEHPIQFCNQLGPNGSMAGFIKPTEIKRTQDFEPYYRLNGALYIFVREYVKKLSEIYSEGTYSYVMNAASSIDIDTEDDFILAEYYKTEK</sequence>
<keyword evidence="1" id="KW-0548">Nucleotidyltransferase</keyword>
<dbReference type="RefSeq" id="WP_208005602.1">
    <property type="nucleotide sequence ID" value="NZ_JAGDFX010000009.1"/>
</dbReference>
<evidence type="ECO:0000313" key="1">
    <source>
        <dbReference type="EMBL" id="MBO1519721.1"/>
    </source>
</evidence>
<name>A0ABS3NHK4_9GAMM</name>
<keyword evidence="2" id="KW-1185">Reference proteome</keyword>
<dbReference type="PANTHER" id="PTHR21485:SF6">
    <property type="entry name" value="N-ACYLNEURAMINATE CYTIDYLYLTRANSFERASE-RELATED"/>
    <property type="match status" value="1"/>
</dbReference>
<gene>
    <name evidence="1" type="ORF">J3U76_08780</name>
</gene>
<evidence type="ECO:0000313" key="2">
    <source>
        <dbReference type="Proteomes" id="UP000664882"/>
    </source>
</evidence>
<dbReference type="GO" id="GO:0016779">
    <property type="term" value="F:nucleotidyltransferase activity"/>
    <property type="evidence" value="ECO:0007669"/>
    <property type="project" value="UniProtKB-KW"/>
</dbReference>
<dbReference type="Pfam" id="PF02348">
    <property type="entry name" value="CTP_transf_3"/>
    <property type="match status" value="1"/>
</dbReference>